<keyword evidence="2" id="KW-1133">Transmembrane helix</keyword>
<feature type="compositionally biased region" description="Polar residues" evidence="1">
    <location>
        <begin position="192"/>
        <end position="204"/>
    </location>
</feature>
<feature type="chain" id="PRO_5002181259" description="Mid2 domain-containing protein" evidence="3">
    <location>
        <begin position="28"/>
        <end position="342"/>
    </location>
</feature>
<reference evidence="4 5" key="1">
    <citation type="journal article" date="2014" name="PLoS Genet.">
        <title>Analysis of the Phlebiopsis gigantea genome, transcriptome and secretome provides insight into its pioneer colonization strategies of wood.</title>
        <authorList>
            <person name="Hori C."/>
            <person name="Ishida T."/>
            <person name="Igarashi K."/>
            <person name="Samejima M."/>
            <person name="Suzuki H."/>
            <person name="Master E."/>
            <person name="Ferreira P."/>
            <person name="Ruiz-Duenas F.J."/>
            <person name="Held B."/>
            <person name="Canessa P."/>
            <person name="Larrondo L.F."/>
            <person name="Schmoll M."/>
            <person name="Druzhinina I.S."/>
            <person name="Kubicek C.P."/>
            <person name="Gaskell J.A."/>
            <person name="Kersten P."/>
            <person name="St John F."/>
            <person name="Glasner J."/>
            <person name="Sabat G."/>
            <person name="Splinter BonDurant S."/>
            <person name="Syed K."/>
            <person name="Yadav J."/>
            <person name="Mgbeahuruike A.C."/>
            <person name="Kovalchuk A."/>
            <person name="Asiegbu F.O."/>
            <person name="Lackner G."/>
            <person name="Hoffmeister D."/>
            <person name="Rencoret J."/>
            <person name="Gutierrez A."/>
            <person name="Sun H."/>
            <person name="Lindquist E."/>
            <person name="Barry K."/>
            <person name="Riley R."/>
            <person name="Grigoriev I.V."/>
            <person name="Henrissat B."/>
            <person name="Kues U."/>
            <person name="Berka R.M."/>
            <person name="Martinez A.T."/>
            <person name="Covert S.F."/>
            <person name="Blanchette R.A."/>
            <person name="Cullen D."/>
        </authorList>
    </citation>
    <scope>NUCLEOTIDE SEQUENCE [LARGE SCALE GENOMIC DNA]</scope>
    <source>
        <strain evidence="4 5">11061_1 CR5-6</strain>
    </source>
</reference>
<proteinExistence type="predicted"/>
<accession>A0A0C3S766</accession>
<feature type="signal peptide" evidence="3">
    <location>
        <begin position="1"/>
        <end position="27"/>
    </location>
</feature>
<feature type="compositionally biased region" description="Low complexity" evidence="1">
    <location>
        <begin position="48"/>
        <end position="72"/>
    </location>
</feature>
<keyword evidence="2" id="KW-0472">Membrane</keyword>
<dbReference type="AlphaFoldDB" id="A0A0C3S766"/>
<evidence type="ECO:0000313" key="5">
    <source>
        <dbReference type="Proteomes" id="UP000053257"/>
    </source>
</evidence>
<feature type="transmembrane region" description="Helical" evidence="2">
    <location>
        <begin position="88"/>
        <end position="110"/>
    </location>
</feature>
<evidence type="ECO:0000256" key="1">
    <source>
        <dbReference type="SAM" id="MobiDB-lite"/>
    </source>
</evidence>
<keyword evidence="5" id="KW-1185">Reference proteome</keyword>
<evidence type="ECO:0000256" key="3">
    <source>
        <dbReference type="SAM" id="SignalP"/>
    </source>
</evidence>
<feature type="region of interest" description="Disordered" evidence="1">
    <location>
        <begin position="48"/>
        <end position="76"/>
    </location>
</feature>
<gene>
    <name evidence="4" type="ORF">PHLGIDRAFT_13763</name>
</gene>
<feature type="region of interest" description="Disordered" evidence="1">
    <location>
        <begin position="266"/>
        <end position="342"/>
    </location>
</feature>
<dbReference type="Proteomes" id="UP000053257">
    <property type="component" value="Unassembled WGS sequence"/>
</dbReference>
<sequence length="342" mass="36329">MVRTGTKIRAVLLCALWTALVVPLVSADDCGDNALALRDDGDDGDNCTSFSNRHSHTSTSTSTASAQSGSATFGPLGDTETNRVGKGAIAGIVLGIFFGLLLLIFLLFFLRRRRRQRQLQLEDGAAAALVGTEPERKGGGALVAPASRGMPRTYTNIRPTSSNSLPTTEMSSTVPLVAGAIVSRHGRAGSDTPLNRSASVSSLPNPHEDEAAADPDDIRNRDLPPTPNPLNLRDLGPHRASTAFSATTSSYPPSSFFDPVAELTRGSTSRTATSRASTLHSEMASYQKQLEAHHEKEMQVRDDAGGSRVPLEPPPEYQERLLSGSTSDLGEISHGTDTHETT</sequence>
<dbReference type="EMBL" id="KN840514">
    <property type="protein sequence ID" value="KIP06602.1"/>
    <property type="molecule type" value="Genomic_DNA"/>
</dbReference>
<evidence type="ECO:0000313" key="4">
    <source>
        <dbReference type="EMBL" id="KIP06602.1"/>
    </source>
</evidence>
<dbReference type="OrthoDB" id="2804569at2759"/>
<feature type="region of interest" description="Disordered" evidence="1">
    <location>
        <begin position="185"/>
        <end position="237"/>
    </location>
</feature>
<feature type="region of interest" description="Disordered" evidence="1">
    <location>
        <begin position="139"/>
        <end position="170"/>
    </location>
</feature>
<feature type="compositionally biased region" description="Basic and acidic residues" evidence="1">
    <location>
        <begin position="290"/>
        <end position="305"/>
    </location>
</feature>
<evidence type="ECO:0008006" key="6">
    <source>
        <dbReference type="Google" id="ProtNLM"/>
    </source>
</evidence>
<protein>
    <recommendedName>
        <fullName evidence="6">Mid2 domain-containing protein</fullName>
    </recommendedName>
</protein>
<dbReference type="HOGENOM" id="CLU_811604_0_0_1"/>
<feature type="compositionally biased region" description="Polar residues" evidence="1">
    <location>
        <begin position="153"/>
        <end position="170"/>
    </location>
</feature>
<feature type="compositionally biased region" description="Basic and acidic residues" evidence="1">
    <location>
        <begin position="206"/>
        <end position="222"/>
    </location>
</feature>
<keyword evidence="3" id="KW-0732">Signal</keyword>
<dbReference type="STRING" id="745531.A0A0C3S766"/>
<keyword evidence="2" id="KW-0812">Transmembrane</keyword>
<feature type="compositionally biased region" description="Low complexity" evidence="1">
    <location>
        <begin position="267"/>
        <end position="278"/>
    </location>
</feature>
<organism evidence="4 5">
    <name type="scientific">Phlebiopsis gigantea (strain 11061_1 CR5-6)</name>
    <name type="common">White-rot fungus</name>
    <name type="synonym">Peniophora gigantea</name>
    <dbReference type="NCBI Taxonomy" id="745531"/>
    <lineage>
        <taxon>Eukaryota</taxon>
        <taxon>Fungi</taxon>
        <taxon>Dikarya</taxon>
        <taxon>Basidiomycota</taxon>
        <taxon>Agaricomycotina</taxon>
        <taxon>Agaricomycetes</taxon>
        <taxon>Polyporales</taxon>
        <taxon>Phanerochaetaceae</taxon>
        <taxon>Phlebiopsis</taxon>
    </lineage>
</organism>
<name>A0A0C3S766_PHLG1</name>
<evidence type="ECO:0000256" key="2">
    <source>
        <dbReference type="SAM" id="Phobius"/>
    </source>
</evidence>